<keyword evidence="4" id="KW-1185">Reference proteome</keyword>
<dbReference type="Pfam" id="PF00668">
    <property type="entry name" value="Condensation"/>
    <property type="match status" value="1"/>
</dbReference>
<dbReference type="InterPro" id="IPR023213">
    <property type="entry name" value="CAT-like_dom_sf"/>
</dbReference>
<dbReference type="Proteomes" id="UP000326912">
    <property type="component" value="Unassembled WGS sequence"/>
</dbReference>
<reference evidence="3 4" key="1">
    <citation type="submission" date="2019-10" db="EMBL/GenBank/DDBJ databases">
        <title>Dictyobacter vulcani sp. nov., within the class Ktedonobacteria, isolated from soil of volcanic Mt. Zao.</title>
        <authorList>
            <person name="Zheng Y."/>
            <person name="Wang C.M."/>
            <person name="Sakai Y."/>
            <person name="Abe K."/>
            <person name="Yokota A."/>
            <person name="Yabe S."/>
        </authorList>
    </citation>
    <scope>NUCLEOTIDE SEQUENCE [LARGE SCALE GENOMIC DNA]</scope>
    <source>
        <strain evidence="3 4">W12</strain>
    </source>
</reference>
<protein>
    <recommendedName>
        <fullName evidence="5">AMP-dependent synthetase/ligase domain-containing protein</fullName>
    </recommendedName>
</protein>
<dbReference type="GO" id="GO:0008610">
    <property type="term" value="P:lipid biosynthetic process"/>
    <property type="evidence" value="ECO:0007669"/>
    <property type="project" value="UniProtKB-ARBA"/>
</dbReference>
<evidence type="ECO:0008006" key="5">
    <source>
        <dbReference type="Google" id="ProtNLM"/>
    </source>
</evidence>
<dbReference type="GO" id="GO:0003824">
    <property type="term" value="F:catalytic activity"/>
    <property type="evidence" value="ECO:0007669"/>
    <property type="project" value="InterPro"/>
</dbReference>
<dbReference type="GO" id="GO:0043041">
    <property type="term" value="P:amino acid activation for nonribosomal peptide biosynthetic process"/>
    <property type="evidence" value="ECO:0007669"/>
    <property type="project" value="TreeGrafter"/>
</dbReference>
<sequence>MFMTLLAAFQVLLSRYAGQTDISVGTPIANRTSTEIEALLGFFVNTLVLRSDLAGNPAFTQLLQRVRQVALDAYSHQDVPFEKLVEVLQPERDPSRSPLFQVLFSLQNVQQGEQEQLFDLTVDTVELVHETTKFDLSLIATQDDSELVCWFEYNIDLFKDQTIERLLQHWQTLLASIVADPTTALADLSLLPAQEKSMLVDEWSGLTVEYPREASIQQLFVEQVRLHPRAIALKWQDVELTYAELNAHANQVAHALRAHGVQADELVGLYTERTPAMIVGMLGILKAGGAYLPLDPAYPQERITLLLDDAQAKVVLTSSDFATRLPDVGPTVLTLKECLVPAYSEKNPDIAVVANQLAYAVYTSGSTGKPKGVAVPHRAVVRLVKNTNYLPFSADETFLQLSSNSFDASTLEIWGSLLNGAKLVLLPVARPSLAELAQILLDEQISILWLTAGLFHQMVDEHVEALAQMKYVLSGGDILSVPHVRHLLRHAPESVLINGYGPTENTPSPPVIPCSMRSPVRAFRLAIRLPIPGSMCWMSICRSYRRALSASCIPVVMAWLAATSISLR</sequence>
<dbReference type="InterPro" id="IPR001242">
    <property type="entry name" value="Condensation_dom"/>
</dbReference>
<organism evidence="3 4">
    <name type="scientific">Dictyobacter vulcani</name>
    <dbReference type="NCBI Taxonomy" id="2607529"/>
    <lineage>
        <taxon>Bacteria</taxon>
        <taxon>Bacillati</taxon>
        <taxon>Chloroflexota</taxon>
        <taxon>Ktedonobacteria</taxon>
        <taxon>Ktedonobacterales</taxon>
        <taxon>Dictyobacteraceae</taxon>
        <taxon>Dictyobacter</taxon>
    </lineage>
</organism>
<evidence type="ECO:0000259" key="1">
    <source>
        <dbReference type="Pfam" id="PF00501"/>
    </source>
</evidence>
<dbReference type="GO" id="GO:0031177">
    <property type="term" value="F:phosphopantetheine binding"/>
    <property type="evidence" value="ECO:0007669"/>
    <property type="project" value="TreeGrafter"/>
</dbReference>
<dbReference type="EMBL" id="BKZW01000004">
    <property type="protein sequence ID" value="GER91692.1"/>
    <property type="molecule type" value="Genomic_DNA"/>
</dbReference>
<evidence type="ECO:0000313" key="3">
    <source>
        <dbReference type="EMBL" id="GER91692.1"/>
    </source>
</evidence>
<gene>
    <name evidence="3" type="ORF">KDW_58540</name>
</gene>
<accession>A0A5J4KX19</accession>
<dbReference type="Pfam" id="PF00501">
    <property type="entry name" value="AMP-binding"/>
    <property type="match status" value="1"/>
</dbReference>
<evidence type="ECO:0000313" key="4">
    <source>
        <dbReference type="Proteomes" id="UP000326912"/>
    </source>
</evidence>
<dbReference type="SUPFAM" id="SSF52777">
    <property type="entry name" value="CoA-dependent acyltransferases"/>
    <property type="match status" value="1"/>
</dbReference>
<evidence type="ECO:0000259" key="2">
    <source>
        <dbReference type="Pfam" id="PF00668"/>
    </source>
</evidence>
<dbReference type="AlphaFoldDB" id="A0A5J4KX19"/>
<dbReference type="SUPFAM" id="SSF56801">
    <property type="entry name" value="Acetyl-CoA synthetase-like"/>
    <property type="match status" value="1"/>
</dbReference>
<dbReference type="FunFam" id="3.40.50.980:FF:000001">
    <property type="entry name" value="Non-ribosomal peptide synthetase"/>
    <property type="match status" value="1"/>
</dbReference>
<feature type="domain" description="AMP-dependent synthetase/ligase" evidence="1">
    <location>
        <begin position="221"/>
        <end position="508"/>
    </location>
</feature>
<comment type="caution">
    <text evidence="3">The sequence shown here is derived from an EMBL/GenBank/DDBJ whole genome shotgun (WGS) entry which is preliminary data.</text>
</comment>
<proteinExistence type="predicted"/>
<name>A0A5J4KX19_9CHLR</name>
<feature type="domain" description="Condensation" evidence="2">
    <location>
        <begin position="3"/>
        <end position="199"/>
    </location>
</feature>
<dbReference type="Gene3D" id="3.30.559.30">
    <property type="entry name" value="Nonribosomal peptide synthetase, condensation domain"/>
    <property type="match status" value="1"/>
</dbReference>
<dbReference type="Gene3D" id="3.30.559.10">
    <property type="entry name" value="Chloramphenicol acetyltransferase-like domain"/>
    <property type="match status" value="1"/>
</dbReference>
<dbReference type="PANTHER" id="PTHR45527">
    <property type="entry name" value="NONRIBOSOMAL PEPTIDE SYNTHETASE"/>
    <property type="match status" value="1"/>
</dbReference>
<dbReference type="CDD" id="cd19531">
    <property type="entry name" value="LCL_NRPS-like"/>
    <property type="match status" value="1"/>
</dbReference>
<dbReference type="PANTHER" id="PTHR45527:SF14">
    <property type="entry name" value="PLIPASTATIN SYNTHASE SUBUNIT B"/>
    <property type="match status" value="1"/>
</dbReference>
<dbReference type="Gene3D" id="3.40.50.980">
    <property type="match status" value="2"/>
</dbReference>
<dbReference type="InterPro" id="IPR000873">
    <property type="entry name" value="AMP-dep_synth/lig_dom"/>
</dbReference>
<dbReference type="GO" id="GO:0005829">
    <property type="term" value="C:cytosol"/>
    <property type="evidence" value="ECO:0007669"/>
    <property type="project" value="TreeGrafter"/>
</dbReference>
<dbReference type="GO" id="GO:0044550">
    <property type="term" value="P:secondary metabolite biosynthetic process"/>
    <property type="evidence" value="ECO:0007669"/>
    <property type="project" value="TreeGrafter"/>
</dbReference>